<dbReference type="AlphaFoldDB" id="A0AA90QR29"/>
<feature type="chain" id="PRO_5041710401" evidence="1">
    <location>
        <begin position="24"/>
        <end position="125"/>
    </location>
</feature>
<evidence type="ECO:0000313" key="2">
    <source>
        <dbReference type="EMBL" id="MDQ6596462.1"/>
    </source>
</evidence>
<evidence type="ECO:0000256" key="1">
    <source>
        <dbReference type="SAM" id="SignalP"/>
    </source>
</evidence>
<organism evidence="2 3">
    <name type="scientific">Bacillus salipaludis</name>
    <dbReference type="NCBI Taxonomy" id="2547811"/>
    <lineage>
        <taxon>Bacteria</taxon>
        <taxon>Bacillati</taxon>
        <taxon>Bacillota</taxon>
        <taxon>Bacilli</taxon>
        <taxon>Bacillales</taxon>
        <taxon>Bacillaceae</taxon>
        <taxon>Bacillus</taxon>
    </lineage>
</organism>
<dbReference type="EMBL" id="JAVGVR010000001">
    <property type="protein sequence ID" value="MDQ6596462.1"/>
    <property type="molecule type" value="Genomic_DNA"/>
</dbReference>
<dbReference type="RefSeq" id="WP_308913082.1">
    <property type="nucleotide sequence ID" value="NZ_JAVGVR010000001.1"/>
</dbReference>
<protein>
    <submittedName>
        <fullName evidence="2">Uncharacterized protein</fullName>
    </submittedName>
</protein>
<comment type="caution">
    <text evidence="2">The sequence shown here is derived from an EMBL/GenBank/DDBJ whole genome shotgun (WGS) entry which is preliminary data.</text>
</comment>
<accession>A0AA90QR29</accession>
<sequence length="125" mass="13917">MRKMKVLILTVVFLLTMALPAMAQSNSHVNKGSFQGASFYGSEATSDTSVGLFTNFEDKDSYILYYQTYDYEKDEYYYGSAVVPATKVVFDINKGTAKVNQTVEVNKVDLTRDEEGNCTGDESSN</sequence>
<name>A0AA90QR29_9BACI</name>
<proteinExistence type="predicted"/>
<feature type="signal peptide" evidence="1">
    <location>
        <begin position="1"/>
        <end position="23"/>
    </location>
</feature>
<keyword evidence="1" id="KW-0732">Signal</keyword>
<evidence type="ECO:0000313" key="3">
    <source>
        <dbReference type="Proteomes" id="UP001178888"/>
    </source>
</evidence>
<dbReference type="Proteomes" id="UP001178888">
    <property type="component" value="Unassembled WGS sequence"/>
</dbReference>
<gene>
    <name evidence="2" type="ORF">RCG21_08735</name>
</gene>
<reference evidence="2" key="1">
    <citation type="submission" date="2023-08" db="EMBL/GenBank/DDBJ databases">
        <title>Nitrogen cycling bacteria in agricultural field soils.</title>
        <authorList>
            <person name="Jang J."/>
        </authorList>
    </citation>
    <scope>NUCLEOTIDE SEQUENCE</scope>
    <source>
        <strain evidence="2">PS3-36</strain>
    </source>
</reference>
<keyword evidence="3" id="KW-1185">Reference proteome</keyword>